<dbReference type="AlphaFoldDB" id="A0AAU8FRP0"/>
<evidence type="ECO:0000256" key="1">
    <source>
        <dbReference type="SAM" id="Phobius"/>
    </source>
</evidence>
<dbReference type="Pfam" id="PF13687">
    <property type="entry name" value="DUF4153"/>
    <property type="match status" value="1"/>
</dbReference>
<reference evidence="2" key="1">
    <citation type="submission" date="2024-06" db="EMBL/GenBank/DDBJ databases">
        <title>Sequencing and assembly of the genome of Dyadobacter sp. strain 676, a symbiont of Cyamopsis tetragonoloba.</title>
        <authorList>
            <person name="Guro P."/>
            <person name="Sazanova A."/>
            <person name="Kuznetsova I."/>
            <person name="Belimov A."/>
            <person name="Safronova V."/>
        </authorList>
    </citation>
    <scope>NUCLEOTIDE SEQUENCE</scope>
    <source>
        <strain evidence="2">676</strain>
    </source>
</reference>
<sequence length="577" mass="66730">MIRFPSLKTLSDSFTETILRYKWVTLIALLKTITLIWVTEIPYNNHPVRNELTRLAFIATLALPLALAIRLSGERQQWKPFISTRLVTLMILMLSVYYFLMDSEPNLSETYRFFIFLAGAHLLVSYAPSIGTDDTEGFWQFNKTLFLQFLNATLYSGTLYIGLLIAVQTVKYLFGIEYSFLIEMDLFIVVFAFFHTVFFLSKIPRPADMPSDYPNGLKIFTQYVLLPLEVVYLIILYVYTGKIVVQWQLPQGRVAYLVLAFSVAGILALLLLYPLRNSAKERWVGIFSRRYYLALLPLIVLLFTGIFRRIGDYGVTENRYIVAVLAFWLAGVTIYFLSGKRDDIRWIPITLSILCFLLPIGPWNIFAVSRNSQLKQFREILTKNEILDSRNQIAQRRTVRKEDREQLISIVNFFRTRNLSGLEPYFTGFKEKDKSDYRYYSSMETTLDKFVISEKQNNPENYTSFSSQFAKNAGISLTGFEHALFVDAIEDRRIGDGHVEIKIEHHGKTWTLLRDKKKITAWNVADRVKALQTAFGSHASDVPQDSLVFTHGNYKMVFRSLSSSNSYYYGSGVLFYK</sequence>
<dbReference type="InterPro" id="IPR025291">
    <property type="entry name" value="DUF4153"/>
</dbReference>
<feature type="transmembrane region" description="Helical" evidence="1">
    <location>
        <begin position="81"/>
        <end position="101"/>
    </location>
</feature>
<feature type="transmembrane region" description="Helical" evidence="1">
    <location>
        <begin position="113"/>
        <end position="132"/>
    </location>
</feature>
<feature type="transmembrane region" description="Helical" evidence="1">
    <location>
        <begin position="51"/>
        <end position="69"/>
    </location>
</feature>
<dbReference type="RefSeq" id="WP_353722505.1">
    <property type="nucleotide sequence ID" value="NZ_CP159289.1"/>
</dbReference>
<feature type="transmembrane region" description="Helical" evidence="1">
    <location>
        <begin position="291"/>
        <end position="308"/>
    </location>
</feature>
<evidence type="ECO:0000313" key="2">
    <source>
        <dbReference type="EMBL" id="XCH27245.1"/>
    </source>
</evidence>
<feature type="transmembrane region" description="Helical" evidence="1">
    <location>
        <begin position="344"/>
        <end position="366"/>
    </location>
</feature>
<keyword evidence="1" id="KW-0472">Membrane</keyword>
<gene>
    <name evidence="2" type="ORF">ABV298_12930</name>
</gene>
<organism evidence="2">
    <name type="scientific">Dyadobacter sp. 676</name>
    <dbReference type="NCBI Taxonomy" id="3088362"/>
    <lineage>
        <taxon>Bacteria</taxon>
        <taxon>Pseudomonadati</taxon>
        <taxon>Bacteroidota</taxon>
        <taxon>Cytophagia</taxon>
        <taxon>Cytophagales</taxon>
        <taxon>Spirosomataceae</taxon>
        <taxon>Dyadobacter</taxon>
    </lineage>
</organism>
<dbReference type="EMBL" id="CP159289">
    <property type="protein sequence ID" value="XCH27245.1"/>
    <property type="molecule type" value="Genomic_DNA"/>
</dbReference>
<feature type="transmembrane region" description="Helical" evidence="1">
    <location>
        <begin position="220"/>
        <end position="239"/>
    </location>
</feature>
<proteinExistence type="predicted"/>
<accession>A0AAU8FRP0</accession>
<feature type="transmembrane region" description="Helical" evidence="1">
    <location>
        <begin position="144"/>
        <end position="166"/>
    </location>
</feature>
<keyword evidence="1" id="KW-0812">Transmembrane</keyword>
<keyword evidence="1" id="KW-1133">Transmembrane helix</keyword>
<feature type="transmembrane region" description="Helical" evidence="1">
    <location>
        <begin position="21"/>
        <end position="39"/>
    </location>
</feature>
<feature type="transmembrane region" description="Helical" evidence="1">
    <location>
        <begin position="178"/>
        <end position="200"/>
    </location>
</feature>
<protein>
    <submittedName>
        <fullName evidence="2">DUF4153 domain-containing protein</fullName>
    </submittedName>
</protein>
<feature type="transmembrane region" description="Helical" evidence="1">
    <location>
        <begin position="320"/>
        <end position="337"/>
    </location>
</feature>
<name>A0AAU8FRP0_9BACT</name>
<feature type="transmembrane region" description="Helical" evidence="1">
    <location>
        <begin position="254"/>
        <end position="275"/>
    </location>
</feature>